<dbReference type="EMBL" id="SRLE01000026">
    <property type="protein sequence ID" value="TGD70613.1"/>
    <property type="molecule type" value="Genomic_DNA"/>
</dbReference>
<feature type="transmembrane region" description="Helical" evidence="1">
    <location>
        <begin position="37"/>
        <end position="57"/>
    </location>
</feature>
<evidence type="ECO:0000313" key="3">
    <source>
        <dbReference type="Proteomes" id="UP000298050"/>
    </source>
</evidence>
<reference evidence="2 3" key="1">
    <citation type="submission" date="2019-04" db="EMBL/GenBank/DDBJ databases">
        <title>Taxonomy of novel Haliea sp. from mangrove soil of West Coast of India.</title>
        <authorList>
            <person name="Verma A."/>
            <person name="Kumar P."/>
            <person name="Krishnamurthi S."/>
        </authorList>
    </citation>
    <scope>NUCLEOTIDE SEQUENCE [LARGE SCALE GENOMIC DNA]</scope>
    <source>
        <strain evidence="2 3">SAOS-164</strain>
    </source>
</reference>
<gene>
    <name evidence="2" type="ORF">E4634_20925</name>
</gene>
<name>A0A4Z0LTA9_9GAMM</name>
<dbReference type="AlphaFoldDB" id="A0A4Z0LTA9"/>
<protein>
    <recommendedName>
        <fullName evidence="4">Phosphatidate cytidylyltransferase</fullName>
    </recommendedName>
</protein>
<keyword evidence="1" id="KW-1133">Transmembrane helix</keyword>
<organism evidence="2 3">
    <name type="scientific">Mangrovimicrobium sediminis</name>
    <dbReference type="NCBI Taxonomy" id="2562682"/>
    <lineage>
        <taxon>Bacteria</taxon>
        <taxon>Pseudomonadati</taxon>
        <taxon>Pseudomonadota</taxon>
        <taxon>Gammaproteobacteria</taxon>
        <taxon>Cellvibrionales</taxon>
        <taxon>Halieaceae</taxon>
        <taxon>Mangrovimicrobium</taxon>
    </lineage>
</organism>
<evidence type="ECO:0008006" key="4">
    <source>
        <dbReference type="Google" id="ProtNLM"/>
    </source>
</evidence>
<accession>A0A4Z0LTA9</accession>
<feature type="transmembrane region" description="Helical" evidence="1">
    <location>
        <begin position="69"/>
        <end position="89"/>
    </location>
</feature>
<keyword evidence="3" id="KW-1185">Reference proteome</keyword>
<dbReference type="Proteomes" id="UP000298050">
    <property type="component" value="Unassembled WGS sequence"/>
</dbReference>
<dbReference type="RefSeq" id="WP_135446639.1">
    <property type="nucleotide sequence ID" value="NZ_SRLE01000026.1"/>
</dbReference>
<sequence>MLRSGSYTKPKPHSLIGALIVSVLVWAGAYISSFVGYLLALLSLVMIIVVVITDSVWPTERKQENAVVFALFWGCMIGGILPFIIVKYVEGGFEALYELL</sequence>
<evidence type="ECO:0000313" key="2">
    <source>
        <dbReference type="EMBL" id="TGD70613.1"/>
    </source>
</evidence>
<comment type="caution">
    <text evidence="2">The sequence shown here is derived from an EMBL/GenBank/DDBJ whole genome shotgun (WGS) entry which is preliminary data.</text>
</comment>
<keyword evidence="1" id="KW-0812">Transmembrane</keyword>
<keyword evidence="1" id="KW-0472">Membrane</keyword>
<dbReference type="OrthoDB" id="7067258at2"/>
<feature type="transmembrane region" description="Helical" evidence="1">
    <location>
        <begin position="12"/>
        <end position="31"/>
    </location>
</feature>
<evidence type="ECO:0000256" key="1">
    <source>
        <dbReference type="SAM" id="Phobius"/>
    </source>
</evidence>
<proteinExistence type="predicted"/>